<dbReference type="Proteomes" id="UP000006671">
    <property type="component" value="Unassembled WGS sequence"/>
</dbReference>
<dbReference type="EMBL" id="GG738856">
    <property type="protein sequence ID" value="EFC46928.1"/>
    <property type="molecule type" value="Genomic_DNA"/>
</dbReference>
<gene>
    <name evidence="1" type="ORF">NAEGRDRAFT_78936</name>
</gene>
<dbReference type="AlphaFoldDB" id="D2V7T8"/>
<dbReference type="InParanoid" id="D2V7T8"/>
<dbReference type="GeneID" id="8860260"/>
<keyword evidence="2" id="KW-1185">Reference proteome</keyword>
<dbReference type="RefSeq" id="XP_002679672.1">
    <property type="nucleotide sequence ID" value="XM_002679626.1"/>
</dbReference>
<protein>
    <submittedName>
        <fullName evidence="1">Uncharacterized protein</fullName>
    </submittedName>
</protein>
<organism evidence="2">
    <name type="scientific">Naegleria gruberi</name>
    <name type="common">Amoeba</name>
    <dbReference type="NCBI Taxonomy" id="5762"/>
    <lineage>
        <taxon>Eukaryota</taxon>
        <taxon>Discoba</taxon>
        <taxon>Heterolobosea</taxon>
        <taxon>Tetramitia</taxon>
        <taxon>Eutetramitia</taxon>
        <taxon>Vahlkampfiidae</taxon>
        <taxon>Naegleria</taxon>
    </lineage>
</organism>
<dbReference type="KEGG" id="ngr:NAEGRDRAFT_78936"/>
<name>D2V7T8_NAEGR</name>
<accession>D2V7T8</accession>
<sequence>MYKNLINITSFAIRKSSTTSGCHKAGSFVMPTVHSYHHSFRNRDLERVASCVGHSQDVTVDQSNLSYSIQQLIDKLEKLAKLDPQLKKILQDYSSDVSMTRTARMNKLTAQRLFECNLKVQHYLSAHVGTQELRFLSMVNSDLADECSVINKRLQKHIFST</sequence>
<dbReference type="OrthoDB" id="10381889at2759"/>
<dbReference type="VEuPathDB" id="AmoebaDB:NAEGRDRAFT_78936"/>
<proteinExistence type="predicted"/>
<reference evidence="1 2" key="1">
    <citation type="journal article" date="2010" name="Cell">
        <title>The genome of Naegleria gruberi illuminates early eukaryotic versatility.</title>
        <authorList>
            <person name="Fritz-Laylin L.K."/>
            <person name="Prochnik S.E."/>
            <person name="Ginger M.L."/>
            <person name="Dacks J.B."/>
            <person name="Carpenter M.L."/>
            <person name="Field M.C."/>
            <person name="Kuo A."/>
            <person name="Paredez A."/>
            <person name="Chapman J."/>
            <person name="Pham J."/>
            <person name="Shu S."/>
            <person name="Neupane R."/>
            <person name="Cipriano M."/>
            <person name="Mancuso J."/>
            <person name="Tu H."/>
            <person name="Salamov A."/>
            <person name="Lindquist E."/>
            <person name="Shapiro H."/>
            <person name="Lucas S."/>
            <person name="Grigoriev I.V."/>
            <person name="Cande W.Z."/>
            <person name="Fulton C."/>
            <person name="Rokhsar D.S."/>
            <person name="Dawson S.C."/>
        </authorList>
    </citation>
    <scope>NUCLEOTIDE SEQUENCE [LARGE SCALE GENOMIC DNA]</scope>
    <source>
        <strain evidence="1 2">NEG-M</strain>
    </source>
</reference>
<evidence type="ECO:0000313" key="1">
    <source>
        <dbReference type="EMBL" id="EFC46928.1"/>
    </source>
</evidence>
<evidence type="ECO:0000313" key="2">
    <source>
        <dbReference type="Proteomes" id="UP000006671"/>
    </source>
</evidence>